<dbReference type="RefSeq" id="WP_320498748.1">
    <property type="nucleotide sequence ID" value="NZ_JAXCLX010000001.1"/>
</dbReference>
<evidence type="ECO:0000313" key="4">
    <source>
        <dbReference type="EMBL" id="MDY0870495.1"/>
    </source>
</evidence>
<comment type="similarity">
    <text evidence="1">Belongs to the DadA oxidoreductase family.</text>
</comment>
<proteinExistence type="inferred from homology"/>
<reference evidence="4 5" key="1">
    <citation type="journal article" date="2013" name="Antonie Van Leeuwenhoek">
        <title>Dongia rigui sp. nov., isolated from freshwater of a large wetland in Korea.</title>
        <authorList>
            <person name="Baik K.S."/>
            <person name="Hwang Y.M."/>
            <person name="Choi J.S."/>
            <person name="Kwon J."/>
            <person name="Seong C.N."/>
        </authorList>
    </citation>
    <scope>NUCLEOTIDE SEQUENCE [LARGE SCALE GENOMIC DNA]</scope>
    <source>
        <strain evidence="4 5">04SU4-P</strain>
    </source>
</reference>
<accession>A0ABU5DT15</accession>
<gene>
    <name evidence="4" type="ORF">SMD31_01105</name>
</gene>
<comment type="caution">
    <text evidence="4">The sequence shown here is derived from an EMBL/GenBank/DDBJ whole genome shotgun (WGS) entry which is preliminary data.</text>
</comment>
<keyword evidence="2 4" id="KW-0560">Oxidoreductase</keyword>
<feature type="domain" description="FAD dependent oxidoreductase" evidence="3">
    <location>
        <begin position="12"/>
        <end position="403"/>
    </location>
</feature>
<evidence type="ECO:0000313" key="5">
    <source>
        <dbReference type="Proteomes" id="UP001271769"/>
    </source>
</evidence>
<evidence type="ECO:0000259" key="3">
    <source>
        <dbReference type="Pfam" id="PF01266"/>
    </source>
</evidence>
<organism evidence="4 5">
    <name type="scientific">Dongia rigui</name>
    <dbReference type="NCBI Taxonomy" id="940149"/>
    <lineage>
        <taxon>Bacteria</taxon>
        <taxon>Pseudomonadati</taxon>
        <taxon>Pseudomonadota</taxon>
        <taxon>Alphaproteobacteria</taxon>
        <taxon>Rhodospirillales</taxon>
        <taxon>Dongiaceae</taxon>
        <taxon>Dongia</taxon>
    </lineage>
</organism>
<name>A0ABU5DT15_9PROT</name>
<dbReference type="GO" id="GO:0016491">
    <property type="term" value="F:oxidoreductase activity"/>
    <property type="evidence" value="ECO:0007669"/>
    <property type="project" value="UniProtKB-KW"/>
</dbReference>
<keyword evidence="5" id="KW-1185">Reference proteome</keyword>
<dbReference type="PANTHER" id="PTHR13847">
    <property type="entry name" value="SARCOSINE DEHYDROGENASE-RELATED"/>
    <property type="match status" value="1"/>
</dbReference>
<dbReference type="InterPro" id="IPR036188">
    <property type="entry name" value="FAD/NAD-bd_sf"/>
</dbReference>
<dbReference type="InterPro" id="IPR006076">
    <property type="entry name" value="FAD-dep_OxRdtase"/>
</dbReference>
<dbReference type="Pfam" id="PF01266">
    <property type="entry name" value="DAO"/>
    <property type="match status" value="1"/>
</dbReference>
<dbReference type="PANTHER" id="PTHR13847:SF280">
    <property type="entry name" value="D-AMINO ACID DEHYDROGENASE"/>
    <property type="match status" value="1"/>
</dbReference>
<evidence type="ECO:0000256" key="2">
    <source>
        <dbReference type="ARBA" id="ARBA00023002"/>
    </source>
</evidence>
<dbReference type="SUPFAM" id="SSF51905">
    <property type="entry name" value="FAD/NAD(P)-binding domain"/>
    <property type="match status" value="1"/>
</dbReference>
<dbReference type="Gene3D" id="3.50.50.60">
    <property type="entry name" value="FAD/NAD(P)-binding domain"/>
    <property type="match status" value="2"/>
</dbReference>
<protein>
    <submittedName>
        <fullName evidence="4">FAD-binding oxidoreductase</fullName>
        <ecNumber evidence="4">1.-.-.-</ecNumber>
    </submittedName>
</protein>
<dbReference type="EMBL" id="JAXCLX010000001">
    <property type="protein sequence ID" value="MDY0870495.1"/>
    <property type="molecule type" value="Genomic_DNA"/>
</dbReference>
<dbReference type="EC" id="1.-.-.-" evidence="4"/>
<sequence>MQLPNALPAEADVVIIGAGIQGCASAYYMTQAGMKVVLLDKSRVAGQQSSRAWGFVRTQMRDPDEIPLMEACKTLWRGLEAELGSDLEWNDGGALYASNSPAIMAYREKWLQTARPFGLDTRLLSVAEVKKLLPNLASPINGGLYTKSDGHAEPRKAAAAYALRARERGAVILEGCGALAIEKSAGRVSSVVTEWGDIRTKHVLLCAGASSWRLLKPHHVLLPQSFVRASVARTNILPAVTDSAFVGDGIAFRKRSDGSLNIASSMHGDVDVTLDHLRLAPWYWKAYRDSAKGLSLHVGGPMLRDLRQRLPWREEARQPAIHEREPMIPPQQERLQGAVRLIERAFPTIGRVGIAEQWAGNIDTLPDGIPVLDAPPALPGLLVATGFCGHGFALGPIVGKIMLALAQGIDTGFNLRPFRLSRFAEGDVKQPLSIW</sequence>
<dbReference type="Gene3D" id="3.30.9.10">
    <property type="entry name" value="D-Amino Acid Oxidase, subunit A, domain 2"/>
    <property type="match status" value="2"/>
</dbReference>
<evidence type="ECO:0000256" key="1">
    <source>
        <dbReference type="ARBA" id="ARBA00009410"/>
    </source>
</evidence>
<dbReference type="Proteomes" id="UP001271769">
    <property type="component" value="Unassembled WGS sequence"/>
</dbReference>